<evidence type="ECO:0000256" key="1">
    <source>
        <dbReference type="SAM" id="MobiDB-lite"/>
    </source>
</evidence>
<evidence type="ECO:0000313" key="4">
    <source>
        <dbReference type="Proteomes" id="UP000008311"/>
    </source>
</evidence>
<feature type="domain" description="KIB1-4 beta-propeller" evidence="2">
    <location>
        <begin position="101"/>
        <end position="360"/>
    </location>
</feature>
<dbReference type="FunCoup" id="B9S6Q1">
    <property type="interactions" value="3"/>
</dbReference>
<dbReference type="STRING" id="3988.B9S6Q1"/>
<proteinExistence type="predicted"/>
<dbReference type="InterPro" id="IPR005174">
    <property type="entry name" value="KIB1-4_b-propeller"/>
</dbReference>
<dbReference type="AlphaFoldDB" id="B9S6Q1"/>
<dbReference type="KEGG" id="rcu:8268725"/>
<dbReference type="InterPro" id="IPR036047">
    <property type="entry name" value="F-box-like_dom_sf"/>
</dbReference>
<dbReference type="GO" id="GO:0016567">
    <property type="term" value="P:protein ubiquitination"/>
    <property type="evidence" value="ECO:0000318"/>
    <property type="project" value="GO_Central"/>
</dbReference>
<dbReference type="SUPFAM" id="SSF81383">
    <property type="entry name" value="F-box domain"/>
    <property type="match status" value="1"/>
</dbReference>
<dbReference type="InterPro" id="IPR051304">
    <property type="entry name" value="SCF_F-box_domain"/>
</dbReference>
<evidence type="ECO:0000259" key="2">
    <source>
        <dbReference type="Pfam" id="PF03478"/>
    </source>
</evidence>
<dbReference type="Gene3D" id="1.20.1280.50">
    <property type="match status" value="1"/>
</dbReference>
<name>B9S6Q1_RICCO</name>
<dbReference type="PANTHER" id="PTHR47123:SF28">
    <property type="entry name" value="F-BOX DOMAIN-CONTAINING PROTEIN"/>
    <property type="match status" value="1"/>
</dbReference>
<reference evidence="4" key="1">
    <citation type="journal article" date="2010" name="Nat. Biotechnol.">
        <title>Draft genome sequence of the oilseed species Ricinus communis.</title>
        <authorList>
            <person name="Chan A.P."/>
            <person name="Crabtree J."/>
            <person name="Zhao Q."/>
            <person name="Lorenzi H."/>
            <person name="Orvis J."/>
            <person name="Puiu D."/>
            <person name="Melake-Berhan A."/>
            <person name="Jones K.M."/>
            <person name="Redman J."/>
            <person name="Chen G."/>
            <person name="Cahoon E.B."/>
            <person name="Gedil M."/>
            <person name="Stanke M."/>
            <person name="Haas B.J."/>
            <person name="Wortman J.R."/>
            <person name="Fraser-Liggett C.M."/>
            <person name="Ravel J."/>
            <person name="Rabinowicz P.D."/>
        </authorList>
    </citation>
    <scope>NUCLEOTIDE SEQUENCE [LARGE SCALE GENOMIC DNA]</scope>
    <source>
        <strain evidence="4">cv. Hale</strain>
    </source>
</reference>
<dbReference type="PANTHER" id="PTHR47123">
    <property type="entry name" value="F-BOX PROTEIN SKIP23"/>
    <property type="match status" value="1"/>
</dbReference>
<organism evidence="3 4">
    <name type="scientific">Ricinus communis</name>
    <name type="common">Castor bean</name>
    <dbReference type="NCBI Taxonomy" id="3988"/>
    <lineage>
        <taxon>Eukaryota</taxon>
        <taxon>Viridiplantae</taxon>
        <taxon>Streptophyta</taxon>
        <taxon>Embryophyta</taxon>
        <taxon>Tracheophyta</taxon>
        <taxon>Spermatophyta</taxon>
        <taxon>Magnoliopsida</taxon>
        <taxon>eudicotyledons</taxon>
        <taxon>Gunneridae</taxon>
        <taxon>Pentapetalae</taxon>
        <taxon>rosids</taxon>
        <taxon>fabids</taxon>
        <taxon>Malpighiales</taxon>
        <taxon>Euphorbiaceae</taxon>
        <taxon>Acalyphoideae</taxon>
        <taxon>Acalypheae</taxon>
        <taxon>Ricinus</taxon>
    </lineage>
</organism>
<accession>B9S6Q1</accession>
<dbReference type="Pfam" id="PF03478">
    <property type="entry name" value="Beta-prop_KIB1-4"/>
    <property type="match status" value="1"/>
</dbReference>
<evidence type="ECO:0000313" key="3">
    <source>
        <dbReference type="EMBL" id="EEF40657.1"/>
    </source>
</evidence>
<feature type="compositionally biased region" description="Low complexity" evidence="1">
    <location>
        <begin position="93"/>
        <end position="107"/>
    </location>
</feature>
<dbReference type="EMBL" id="EQ973882">
    <property type="protein sequence ID" value="EEF40657.1"/>
    <property type="molecule type" value="Genomic_DNA"/>
</dbReference>
<sequence length="395" mass="45318">MNDSGQQQQEEQQWADLPKELLETIGKCFDSRVDIVRFRSVCSSWRSSASCSFDQEIPNLPIKLPQPINFNANLYQSTICKMEFITHQKPEPSSDSSSSSSSSSNSESRGWLVKVGESKYGKLELLHPLSDYKIRYSPFVLNLLDTNFVNLSKAFMLKTQSGYPIYGVNKVVLFSKDESAIIAICHEGKLTYWKDGDEQWTLLDNNHFEYDDIIEYKGQFYVVDRWGTVSWIDKSLRVIQYSPPLFGCGGRKNLVESCGDLYIVDRYLDGERRTWDDYDRESAAARRRRYRKCSPRATDFRVHKLDEEWGTWIDVNSLGDRVFVLGIDCSFSISSGEFVGGKGNCIYFTDDDDYVGKGLSNDSIRIFRLEDHFIEKVSALPGFSEIFWPPNISSI</sequence>
<dbReference type="OrthoDB" id="638130at2759"/>
<dbReference type="InParanoid" id="B9S6Q1"/>
<dbReference type="eggNOG" id="ENOG502RY64">
    <property type="taxonomic scope" value="Eukaryota"/>
</dbReference>
<feature type="region of interest" description="Disordered" evidence="1">
    <location>
        <begin position="88"/>
        <end position="107"/>
    </location>
</feature>
<keyword evidence="4" id="KW-1185">Reference proteome</keyword>
<gene>
    <name evidence="3" type="ORF">RCOM_0871250</name>
</gene>
<dbReference type="Proteomes" id="UP000008311">
    <property type="component" value="Unassembled WGS sequence"/>
</dbReference>
<protein>
    <recommendedName>
        <fullName evidence="2">KIB1-4 beta-propeller domain-containing protein</fullName>
    </recommendedName>
</protein>